<feature type="region of interest" description="Disordered" evidence="1">
    <location>
        <begin position="18"/>
        <end position="44"/>
    </location>
</feature>
<reference evidence="2 3" key="1">
    <citation type="journal article" date="2016" name="Genome Announc.">
        <title>Complete Genome Sequences of Five Bacteriophages That Infect Rhodobacter capsulatus.</title>
        <authorList>
            <person name="Bollivar D.W."/>
            <person name="Bernardoni B."/>
            <person name="Bockman M.R."/>
            <person name="Miller B.M."/>
            <person name="Russell D.A."/>
            <person name="Delesalle V.A."/>
            <person name="Krukonis G.P."/>
            <person name="Hatfull G.F."/>
            <person name="Cross M.R."/>
            <person name="Szewczyk M.M."/>
            <person name="Eppurath A."/>
        </authorList>
    </citation>
    <scope>NUCLEOTIDE SEQUENCE [LARGE SCALE GENOMIC DNA]</scope>
</reference>
<evidence type="ECO:0000313" key="2">
    <source>
        <dbReference type="EMBL" id="AKU43239.1"/>
    </source>
</evidence>
<evidence type="ECO:0000256" key="1">
    <source>
        <dbReference type="SAM" id="MobiDB-lite"/>
    </source>
</evidence>
<accession>A0A0K1LLB7</accession>
<gene>
    <name evidence="2" type="ORF">RCSPARTAN_56</name>
</gene>
<sequence>MIRCNGCARRREALRRFFLPKAKKAPDMPKEPTEKLHAQRSRSGDEWEVVNARNVIQSNGFDTEFEAEEWIREQAKKKAK</sequence>
<feature type="compositionally biased region" description="Basic and acidic residues" evidence="1">
    <location>
        <begin position="24"/>
        <end position="44"/>
    </location>
</feature>
<protein>
    <submittedName>
        <fullName evidence="2">Uncharacterized protein</fullName>
    </submittedName>
</protein>
<dbReference type="Proteomes" id="UP000222205">
    <property type="component" value="Segment"/>
</dbReference>
<dbReference type="OrthoDB" id="37228at10239"/>
<keyword evidence="3" id="KW-1185">Reference proteome</keyword>
<dbReference type="EMBL" id="KR935215">
    <property type="protein sequence ID" value="AKU43239.1"/>
    <property type="molecule type" value="Genomic_DNA"/>
</dbReference>
<proteinExistence type="predicted"/>
<name>A0A0K1LLB7_9CAUD</name>
<organism evidence="2 3">
    <name type="scientific">Rhodobacter phage RcSpartan</name>
    <dbReference type="NCBI Taxonomy" id="1662331"/>
    <lineage>
        <taxon>Viruses</taxon>
        <taxon>Duplodnaviria</taxon>
        <taxon>Heunggongvirae</taxon>
        <taxon>Uroviricota</taxon>
        <taxon>Caudoviricetes</taxon>
        <taxon>Titanvirus</taxon>
        <taxon>Titanvirus rcspartan</taxon>
    </lineage>
</organism>
<evidence type="ECO:0000313" key="3">
    <source>
        <dbReference type="Proteomes" id="UP000222205"/>
    </source>
</evidence>